<proteinExistence type="predicted"/>
<protein>
    <submittedName>
        <fullName evidence="1">Uncharacterized protein</fullName>
    </submittedName>
</protein>
<comment type="caution">
    <text evidence="1">The sequence shown here is derived from an EMBL/GenBank/DDBJ whole genome shotgun (WGS) entry which is preliminary data.</text>
</comment>
<name>T0GKZ7_9LEPT</name>
<dbReference type="Proteomes" id="UP000015454">
    <property type="component" value="Unassembled WGS sequence"/>
</dbReference>
<sequence length="54" mass="6257">MTVFDSCNGEILEFRSGKHSDNTLLLKIGKFLLWDKRILGLNQAKMEFPAFRRA</sequence>
<keyword evidence="2" id="KW-1185">Reference proteome</keyword>
<dbReference type="AlphaFoldDB" id="T0GKZ7"/>
<dbReference type="EMBL" id="AHMO02000008">
    <property type="protein sequence ID" value="EQA46043.1"/>
    <property type="molecule type" value="Genomic_DNA"/>
</dbReference>
<evidence type="ECO:0000313" key="1">
    <source>
        <dbReference type="EMBL" id="EQA46043.1"/>
    </source>
</evidence>
<accession>T0GKZ7</accession>
<reference evidence="1" key="1">
    <citation type="submission" date="2013-05" db="EMBL/GenBank/DDBJ databases">
        <authorList>
            <person name="Harkins D.M."/>
            <person name="Durkin A.S."/>
            <person name="Brinkac L.M."/>
            <person name="Haft D.H."/>
            <person name="Selengut J.D."/>
            <person name="Sanka R."/>
            <person name="DePew J."/>
            <person name="Purushe J."/>
            <person name="Hartskeerl R.A."/>
            <person name="Ahmed A."/>
            <person name="van der Linden H."/>
            <person name="Goris M.G.A."/>
            <person name="Vinetz J.M."/>
            <person name="Sutton G.G."/>
            <person name="Nierman W.C."/>
            <person name="Fouts D.E."/>
        </authorList>
    </citation>
    <scope>NUCLEOTIDE SEQUENCE [LARGE SCALE GENOMIC DNA]</scope>
    <source>
        <strain evidence="1">5399</strain>
    </source>
</reference>
<evidence type="ECO:0000313" key="2">
    <source>
        <dbReference type="Proteomes" id="UP000015454"/>
    </source>
</evidence>
<organism evidence="1 2">
    <name type="scientific">Leptospira broomii serovar Hurstbridge str. 5399</name>
    <dbReference type="NCBI Taxonomy" id="1049789"/>
    <lineage>
        <taxon>Bacteria</taxon>
        <taxon>Pseudomonadati</taxon>
        <taxon>Spirochaetota</taxon>
        <taxon>Spirochaetia</taxon>
        <taxon>Leptospirales</taxon>
        <taxon>Leptospiraceae</taxon>
        <taxon>Leptospira</taxon>
    </lineage>
</organism>
<gene>
    <name evidence="1" type="ORF">LEP1GSC050_3117</name>
</gene>